<sequence length="169" mass="18476">MLAPGKYLPVRLVESSVTSRDHAGALALEFVLENSEDVVRAVDWAYGASSDLVTMAQSRRRARSILGALWLFVRLATLSGPRHIGHLLTTARLPNIQWKMMATDGLVIAHKVLRRWSMASWGRLRAKTPDRVNARPVARPSTAVGAEINTGPMDGDWDISPVALEGGRA</sequence>
<comment type="caution">
    <text evidence="1">The sequence shown here is derived from an EMBL/GenBank/DDBJ whole genome shotgun (WGS) entry which is preliminary data.</text>
</comment>
<evidence type="ECO:0000313" key="2">
    <source>
        <dbReference type="Proteomes" id="UP000175707"/>
    </source>
</evidence>
<dbReference type="Proteomes" id="UP000175707">
    <property type="component" value="Unassembled WGS sequence"/>
</dbReference>
<protein>
    <submittedName>
        <fullName evidence="1">Uncharacterized protein</fullName>
    </submittedName>
</protein>
<gene>
    <name evidence="1" type="ORF">BAE30_04235</name>
</gene>
<dbReference type="AlphaFoldDB" id="A0A1E7YYY5"/>
<evidence type="ECO:0000313" key="1">
    <source>
        <dbReference type="EMBL" id="OFC61684.1"/>
    </source>
</evidence>
<proteinExistence type="predicted"/>
<accession>A0A1E7YYY5</accession>
<name>A0A1E7YYY5_9PROT</name>
<dbReference type="EMBL" id="LZYH01000346">
    <property type="protein sequence ID" value="OFC61684.1"/>
    <property type="molecule type" value="Genomic_DNA"/>
</dbReference>
<reference evidence="1 2" key="1">
    <citation type="submission" date="2016-06" db="EMBL/GenBank/DDBJ databases">
        <title>Gene turnover analysis identifies the evolutionary adaptation of the extremophile Acidithiobacillus caldus.</title>
        <authorList>
            <person name="Zhang X."/>
        </authorList>
    </citation>
    <scope>NUCLEOTIDE SEQUENCE [LARGE SCALE GENOMIC DNA]</scope>
    <source>
        <strain evidence="1 2">S1</strain>
    </source>
</reference>
<organism evidence="1 2">
    <name type="scientific">Acidithiobacillus caldus</name>
    <dbReference type="NCBI Taxonomy" id="33059"/>
    <lineage>
        <taxon>Bacteria</taxon>
        <taxon>Pseudomonadati</taxon>
        <taxon>Pseudomonadota</taxon>
        <taxon>Acidithiobacillia</taxon>
        <taxon>Acidithiobacillales</taxon>
        <taxon>Acidithiobacillaceae</taxon>
        <taxon>Acidithiobacillus</taxon>
    </lineage>
</organism>